<reference evidence="1 2" key="1">
    <citation type="submission" date="2015-01" db="EMBL/GenBank/DDBJ databases">
        <title>Vibrio sp. C5 JCM 19232 whole genome shotgun sequence.</title>
        <authorList>
            <person name="Sawabe T."/>
            <person name="Meirelles P."/>
            <person name="Feng G."/>
            <person name="Sayaka M."/>
            <person name="Hattori M."/>
            <person name="Ohkuma M."/>
        </authorList>
    </citation>
    <scope>NUCLEOTIDE SEQUENCE [LARGE SCALE GENOMIC DNA]</scope>
    <source>
        <strain evidence="1 2">JCM19232</strain>
    </source>
</reference>
<keyword evidence="1" id="KW-0031">Aminopeptidase</keyword>
<dbReference type="SUPFAM" id="SSF55031">
    <property type="entry name" value="Bacterial exopeptidase dimerisation domain"/>
    <property type="match status" value="1"/>
</dbReference>
<proteinExistence type="predicted"/>
<organism evidence="1 2">
    <name type="scientific">Vibrio ishigakensis</name>
    <dbReference type="NCBI Taxonomy" id="1481914"/>
    <lineage>
        <taxon>Bacteria</taxon>
        <taxon>Pseudomonadati</taxon>
        <taxon>Pseudomonadota</taxon>
        <taxon>Gammaproteobacteria</taxon>
        <taxon>Vibrionales</taxon>
        <taxon>Vibrionaceae</taxon>
        <taxon>Vibrio</taxon>
    </lineage>
</organism>
<accession>A0A0B8P9G4</accession>
<reference evidence="1 2" key="2">
    <citation type="submission" date="2015-01" db="EMBL/GenBank/DDBJ databases">
        <authorList>
            <consortium name="NBRP consortium"/>
            <person name="Sawabe T."/>
            <person name="Meirelles P."/>
            <person name="Feng G."/>
            <person name="Sayaka M."/>
            <person name="Hattori M."/>
            <person name="Ohkuma M."/>
        </authorList>
    </citation>
    <scope>NUCLEOTIDE SEQUENCE [LARGE SCALE GENOMIC DNA]</scope>
    <source>
        <strain evidence="1 2">JCM19232</strain>
    </source>
</reference>
<evidence type="ECO:0000313" key="1">
    <source>
        <dbReference type="EMBL" id="GAM62966.1"/>
    </source>
</evidence>
<name>A0A0B8P9G4_9VIBR</name>
<dbReference type="Proteomes" id="UP000031670">
    <property type="component" value="Unassembled WGS sequence"/>
</dbReference>
<dbReference type="Gene3D" id="3.30.70.360">
    <property type="match status" value="1"/>
</dbReference>
<dbReference type="EMBL" id="BBSA01000007">
    <property type="protein sequence ID" value="GAM62966.1"/>
    <property type="molecule type" value="Genomic_DNA"/>
</dbReference>
<dbReference type="GO" id="GO:0004177">
    <property type="term" value="F:aminopeptidase activity"/>
    <property type="evidence" value="ECO:0007669"/>
    <property type="project" value="UniProtKB-KW"/>
</dbReference>
<dbReference type="AlphaFoldDB" id="A0A0B8P9G4"/>
<protein>
    <submittedName>
        <fullName evidence="1">Tripeptide aminopeptidase</fullName>
    </submittedName>
</protein>
<evidence type="ECO:0000313" key="2">
    <source>
        <dbReference type="Proteomes" id="UP000031670"/>
    </source>
</evidence>
<keyword evidence="1" id="KW-0645">Protease</keyword>
<gene>
    <name evidence="1" type="ORF">JCM19232_4643</name>
</gene>
<dbReference type="InterPro" id="IPR036264">
    <property type="entry name" value="Bact_exopeptidase_dim_dom"/>
</dbReference>
<sequence length="47" mass="5213">MRKRASSTAKDKMINSMNIAAQFQVMMPAGQTPECTQGYEAFITLSQ</sequence>
<keyword evidence="1" id="KW-0378">Hydrolase</keyword>
<comment type="caution">
    <text evidence="1">The sequence shown here is derived from an EMBL/GenBank/DDBJ whole genome shotgun (WGS) entry which is preliminary data.</text>
</comment>